<dbReference type="InterPro" id="IPR019574">
    <property type="entry name" value="NADH_UbQ_OxRdtase_Gsu_4Fe4S-bd"/>
</dbReference>
<comment type="cofactor">
    <cofactor evidence="1">
        <name>Mo-bis(molybdopterin guanine dinucleotide)</name>
        <dbReference type="ChEBI" id="CHEBI:60539"/>
    </cofactor>
</comment>
<dbReference type="GO" id="GO:0016020">
    <property type="term" value="C:membrane"/>
    <property type="evidence" value="ECO:0007669"/>
    <property type="project" value="TreeGrafter"/>
</dbReference>
<keyword evidence="6" id="KW-0001">2Fe-2S</keyword>
<dbReference type="PIRSF" id="PIRSF036643">
    <property type="entry name" value="FDH_alpha"/>
    <property type="match status" value="1"/>
</dbReference>
<evidence type="ECO:0000313" key="18">
    <source>
        <dbReference type="EMBL" id="MRG85251.1"/>
    </source>
</evidence>
<dbReference type="Pfam" id="PF00384">
    <property type="entry name" value="Molybdopterin"/>
    <property type="match status" value="1"/>
</dbReference>
<dbReference type="Gene3D" id="3.40.228.10">
    <property type="entry name" value="Dimethylsulfoxide Reductase, domain 2"/>
    <property type="match status" value="1"/>
</dbReference>
<evidence type="ECO:0000256" key="3">
    <source>
        <dbReference type="ARBA" id="ARBA00007023"/>
    </source>
</evidence>
<feature type="domain" description="4Fe-4S Mo/W bis-MGD-type" evidence="16">
    <location>
        <begin position="262"/>
        <end position="318"/>
    </location>
</feature>
<comment type="caution">
    <text evidence="18">The sequence shown here is derived from an EMBL/GenBank/DDBJ whole genome shotgun (WGS) entry which is preliminary data.</text>
</comment>
<feature type="domain" description="4Fe-4S His(Cys)3-ligated-type" evidence="17">
    <location>
        <begin position="83"/>
        <end position="123"/>
    </location>
</feature>
<feature type="domain" description="2Fe-2S ferredoxin-type" evidence="14">
    <location>
        <begin position="4"/>
        <end position="83"/>
    </location>
</feature>
<keyword evidence="5" id="KW-0500">Molybdenum</keyword>
<dbReference type="GO" id="GO:0003954">
    <property type="term" value="F:NADH dehydrogenase activity"/>
    <property type="evidence" value="ECO:0007669"/>
    <property type="project" value="TreeGrafter"/>
</dbReference>
<dbReference type="Gene3D" id="2.40.40.20">
    <property type="match status" value="1"/>
</dbReference>
<dbReference type="GO" id="GO:0051539">
    <property type="term" value="F:4 iron, 4 sulfur cluster binding"/>
    <property type="evidence" value="ECO:0007669"/>
    <property type="project" value="UniProtKB-KW"/>
</dbReference>
<dbReference type="Gene3D" id="3.10.20.740">
    <property type="match status" value="1"/>
</dbReference>
<comment type="cofactor">
    <cofactor evidence="12">
        <name>[2Fe-2S] cluster</name>
        <dbReference type="ChEBI" id="CHEBI:190135"/>
    </cofactor>
</comment>
<dbReference type="CDD" id="cd02753">
    <property type="entry name" value="MopB_Formate-Dh-H"/>
    <property type="match status" value="1"/>
</dbReference>
<dbReference type="PROSITE" id="PS51085">
    <property type="entry name" value="2FE2S_FER_2"/>
    <property type="match status" value="1"/>
</dbReference>
<dbReference type="InterPro" id="IPR006963">
    <property type="entry name" value="Mopterin_OxRdtase_4Fe-4S_dom"/>
</dbReference>
<dbReference type="InterPro" id="IPR009010">
    <property type="entry name" value="Asp_de-COase-like_dom_sf"/>
</dbReference>
<dbReference type="SUPFAM" id="SSF54292">
    <property type="entry name" value="2Fe-2S ferredoxin-like"/>
    <property type="match status" value="1"/>
</dbReference>
<evidence type="ECO:0000256" key="4">
    <source>
        <dbReference type="ARBA" id="ARBA00022485"/>
    </source>
</evidence>
<dbReference type="GO" id="GO:0043546">
    <property type="term" value="F:molybdopterin cofactor binding"/>
    <property type="evidence" value="ECO:0007669"/>
    <property type="project" value="InterPro"/>
</dbReference>
<feature type="region of interest" description="Disordered" evidence="13">
    <location>
        <begin position="946"/>
        <end position="996"/>
    </location>
</feature>
<dbReference type="FunFam" id="2.20.25.90:FF:000001">
    <property type="entry name" value="Formate dehydrogenase subunit alpha"/>
    <property type="match status" value="1"/>
</dbReference>
<dbReference type="Pfam" id="PF12838">
    <property type="entry name" value="Fer4_7"/>
    <property type="match status" value="1"/>
</dbReference>
<keyword evidence="7" id="KW-0479">Metal-binding</keyword>
<protein>
    <submittedName>
        <fullName evidence="18">Formate dehydrogenase subunit alpha</fullName>
    </submittedName>
</protein>
<keyword evidence="8" id="KW-0677">Repeat</keyword>
<comment type="cofactor">
    <cofactor evidence="2">
        <name>[4Fe-4S] cluster</name>
        <dbReference type="ChEBI" id="CHEBI:49883"/>
    </cofactor>
</comment>
<dbReference type="InterPro" id="IPR001041">
    <property type="entry name" value="2Fe-2S_ferredoxin-type"/>
</dbReference>
<dbReference type="SUPFAM" id="SSF50692">
    <property type="entry name" value="ADC-like"/>
    <property type="match status" value="1"/>
</dbReference>
<dbReference type="GO" id="GO:0008863">
    <property type="term" value="F:formate dehydrogenase (NAD+) activity"/>
    <property type="evidence" value="ECO:0007669"/>
    <property type="project" value="InterPro"/>
</dbReference>
<feature type="compositionally biased region" description="Basic and acidic residues" evidence="13">
    <location>
        <begin position="981"/>
        <end position="990"/>
    </location>
</feature>
<dbReference type="Pfam" id="PF04879">
    <property type="entry name" value="Molybdop_Fe4S4"/>
    <property type="match status" value="1"/>
</dbReference>
<evidence type="ECO:0000256" key="6">
    <source>
        <dbReference type="ARBA" id="ARBA00022714"/>
    </source>
</evidence>
<dbReference type="SMART" id="SM00929">
    <property type="entry name" value="NADH-G_4Fe-4S_3"/>
    <property type="match status" value="1"/>
</dbReference>
<evidence type="ECO:0000256" key="9">
    <source>
        <dbReference type="ARBA" id="ARBA00023002"/>
    </source>
</evidence>
<dbReference type="NCBIfam" id="TIGR01591">
    <property type="entry name" value="Fdh-alpha"/>
    <property type="match status" value="1"/>
</dbReference>
<evidence type="ECO:0000259" key="15">
    <source>
        <dbReference type="PROSITE" id="PS51379"/>
    </source>
</evidence>
<dbReference type="InterPro" id="IPR017900">
    <property type="entry name" value="4Fe4S_Fe_S_CS"/>
</dbReference>
<dbReference type="Pfam" id="PF13510">
    <property type="entry name" value="Fer2_4"/>
    <property type="match status" value="1"/>
</dbReference>
<keyword evidence="10" id="KW-0408">Iron</keyword>
<sequence length="996" mass="111850">MEENTFSLKVNNTDIKAKNGQSILEAALENNVYIPGICSSQPDLGIGVIQTCDTCYVEVNGELKRACSTKAEPNMTVNSVSNSAKEAQLEGMQRILKNHELYCTVCDNNNGNCVVHNTAEYLEVEHQKYEFTPKPYPPDNSHPFYRYEPDQCILCGLCVEACQDLQVSEVLSIDWEREQPRVIWDNDVPIDESSCVSCGHCVTVCPCNALMEKSMLGEAGYLTGMSKNMLEPMIDLTKEVEPGYKEIFTISNVEATMREDRINKTKTVCTYCGVGCSFEVWTKGRDILRIQPQSDAPVNGISTCVKGKFGWEFVNSEERLTKPLIRKGDKFYEATWDEALNLMAEKFQEIKDKQGPDALGFISSSKCTNEENYLFQKLARSVFQTNNIDNCSRYCQTPASTGLMRTVGIGGDSGTMEDIATSDLVIVVGANASESHPVLATRIKRANKLHGQKLIVSDLRKNELAERSDLYIHPKPGTDLVWISAVTKYILDQGWEDSSFLQERVNNIEEYKQSLSKFTLEYAEEVTGLSQDTLIKVAEMIHEAKGTCILWAMGVTQHLGGTDTSTAIANLLLVTGNFGKPGAGAYPLRGHNNVQGASDFGTMPNFLPGYEPIENDEVRSRYEGAWGTKLPKHPGLNNHQIVEAITDGRVNGMYLFGEEMALVDSNINYVHEAFEKLDFFVVQDIFFSKTAQFADVVLPAAPSLEKDGTFTNTERRIQRFYKVFEPLGDCKPDWEIFQEFANKLGANWNYSHPSEIMDEAARLAPTFAGVSYEHLEGWDSQVWPVKPNGESTPLLYKDKFKFVDGKARLFPVDWTPPFESGDEYDLHLNNGRLLEQFHEGNMTNKSEGINHKVSNPWLEVSPELAKERNLETGSLVRLTSPYGKVKVRVLVTNRVSGNELYLPMNTTENQKAVNKLTSSYYDKDTHTPNYKETQVKLELLEKEGESPLPHHNHRFGNPQPHIGVEVEKKWNRSDFTPIPEALKREGDSDGKSNYAN</sequence>
<dbReference type="InterPro" id="IPR050123">
    <property type="entry name" value="Prok_molybdopt-oxidoreductase"/>
</dbReference>
<keyword evidence="9" id="KW-0560">Oxidoreductase</keyword>
<evidence type="ECO:0000259" key="17">
    <source>
        <dbReference type="PROSITE" id="PS51839"/>
    </source>
</evidence>
<keyword evidence="19" id="KW-1185">Reference proteome</keyword>
<evidence type="ECO:0000256" key="8">
    <source>
        <dbReference type="ARBA" id="ARBA00022737"/>
    </source>
</evidence>
<dbReference type="SUPFAM" id="SSF53706">
    <property type="entry name" value="Formate dehydrogenase/DMSO reductase, domains 1-3"/>
    <property type="match status" value="1"/>
</dbReference>
<accession>A0A6G1X2P9</accession>
<keyword evidence="4" id="KW-0004">4Fe-4S</keyword>
<gene>
    <name evidence="18" type="ORF">GH754_02785</name>
</gene>
<dbReference type="PROSITE" id="PS51669">
    <property type="entry name" value="4FE4S_MOW_BIS_MGD"/>
    <property type="match status" value="1"/>
</dbReference>
<dbReference type="GO" id="GO:0051537">
    <property type="term" value="F:2 iron, 2 sulfur cluster binding"/>
    <property type="evidence" value="ECO:0007669"/>
    <property type="project" value="UniProtKB-KW"/>
</dbReference>
<evidence type="ECO:0000313" key="19">
    <source>
        <dbReference type="Proteomes" id="UP000480185"/>
    </source>
</evidence>
<dbReference type="Pfam" id="PF01568">
    <property type="entry name" value="Molydop_binding"/>
    <property type="match status" value="1"/>
</dbReference>
<evidence type="ECO:0000256" key="5">
    <source>
        <dbReference type="ARBA" id="ARBA00022505"/>
    </source>
</evidence>
<evidence type="ECO:0000256" key="12">
    <source>
        <dbReference type="ARBA" id="ARBA00034078"/>
    </source>
</evidence>
<name>A0A6G1X2P9_9BACI</name>
<dbReference type="PROSITE" id="PS00198">
    <property type="entry name" value="4FE4S_FER_1"/>
    <property type="match status" value="1"/>
</dbReference>
<evidence type="ECO:0000256" key="1">
    <source>
        <dbReference type="ARBA" id="ARBA00001942"/>
    </source>
</evidence>
<proteinExistence type="inferred from homology"/>
<evidence type="ECO:0000256" key="10">
    <source>
        <dbReference type="ARBA" id="ARBA00023004"/>
    </source>
</evidence>
<dbReference type="GO" id="GO:0046872">
    <property type="term" value="F:metal ion binding"/>
    <property type="evidence" value="ECO:0007669"/>
    <property type="project" value="UniProtKB-KW"/>
</dbReference>
<dbReference type="GO" id="GO:0015942">
    <property type="term" value="P:formate metabolic process"/>
    <property type="evidence" value="ECO:0007669"/>
    <property type="project" value="InterPro"/>
</dbReference>
<evidence type="ECO:0000256" key="13">
    <source>
        <dbReference type="SAM" id="MobiDB-lite"/>
    </source>
</evidence>
<dbReference type="Gene3D" id="3.40.50.740">
    <property type="match status" value="1"/>
</dbReference>
<dbReference type="Proteomes" id="UP000480185">
    <property type="component" value="Unassembled WGS sequence"/>
</dbReference>
<dbReference type="SUPFAM" id="SSF54862">
    <property type="entry name" value="4Fe-4S ferredoxins"/>
    <property type="match status" value="1"/>
</dbReference>
<evidence type="ECO:0000256" key="2">
    <source>
        <dbReference type="ARBA" id="ARBA00001966"/>
    </source>
</evidence>
<feature type="domain" description="4Fe-4S ferredoxin-type" evidence="15">
    <location>
        <begin position="186"/>
        <end position="215"/>
    </location>
</feature>
<dbReference type="FunFam" id="3.40.228.10:FF:000002">
    <property type="entry name" value="Formate dehydrogenase subunit alpha"/>
    <property type="match status" value="1"/>
</dbReference>
<dbReference type="FunFam" id="3.10.20.740:FF:000003">
    <property type="entry name" value="Formate dehydrogenase subunit alpha"/>
    <property type="match status" value="1"/>
</dbReference>
<dbReference type="InterPro" id="IPR006478">
    <property type="entry name" value="Formate_DH_asu"/>
</dbReference>
<reference evidence="18 19" key="1">
    <citation type="submission" date="2019-11" db="EMBL/GenBank/DDBJ databases">
        <authorList>
            <person name="Li J."/>
        </authorList>
    </citation>
    <scope>NUCLEOTIDE SEQUENCE [LARGE SCALE GENOMIC DNA]</scope>
    <source>
        <strain evidence="18 19">J4</strain>
    </source>
</reference>
<dbReference type="PROSITE" id="PS51379">
    <property type="entry name" value="4FE4S_FER_2"/>
    <property type="match status" value="2"/>
</dbReference>
<dbReference type="InterPro" id="IPR006656">
    <property type="entry name" value="Mopterin_OxRdtase"/>
</dbReference>
<dbReference type="OrthoDB" id="9805142at2"/>
<dbReference type="GO" id="GO:0022904">
    <property type="term" value="P:respiratory electron transport chain"/>
    <property type="evidence" value="ECO:0007669"/>
    <property type="project" value="TreeGrafter"/>
</dbReference>
<dbReference type="InterPro" id="IPR041924">
    <property type="entry name" value="Formate_Dh-H_N"/>
</dbReference>
<dbReference type="Gene3D" id="3.30.70.20">
    <property type="match status" value="1"/>
</dbReference>
<dbReference type="Pfam" id="PF10588">
    <property type="entry name" value="NADH-G_4Fe-4S_3"/>
    <property type="match status" value="1"/>
</dbReference>
<organism evidence="18 19">
    <name type="scientific">Salinibacillus xinjiangensis</name>
    <dbReference type="NCBI Taxonomy" id="1229268"/>
    <lineage>
        <taxon>Bacteria</taxon>
        <taxon>Bacillati</taxon>
        <taxon>Bacillota</taxon>
        <taxon>Bacilli</taxon>
        <taxon>Bacillales</taxon>
        <taxon>Bacillaceae</taxon>
        <taxon>Salinibacillus</taxon>
    </lineage>
</organism>
<evidence type="ECO:0000259" key="14">
    <source>
        <dbReference type="PROSITE" id="PS51085"/>
    </source>
</evidence>
<evidence type="ECO:0000256" key="7">
    <source>
        <dbReference type="ARBA" id="ARBA00022723"/>
    </source>
</evidence>
<dbReference type="SMART" id="SM00926">
    <property type="entry name" value="Molybdop_Fe4S4"/>
    <property type="match status" value="1"/>
</dbReference>
<dbReference type="FunFam" id="2.40.40.20:FF:000005">
    <property type="entry name" value="Periplasmic nitrate reductase"/>
    <property type="match status" value="1"/>
</dbReference>
<dbReference type="FunFam" id="3.30.70.20:FF:000032">
    <property type="entry name" value="Formate dehydrogenase, alpha subunit"/>
    <property type="match status" value="1"/>
</dbReference>
<feature type="domain" description="4Fe-4S ferredoxin-type" evidence="15">
    <location>
        <begin position="143"/>
        <end position="173"/>
    </location>
</feature>
<dbReference type="AlphaFoldDB" id="A0A6G1X2P9"/>
<dbReference type="PANTHER" id="PTHR43105">
    <property type="entry name" value="RESPIRATORY NITRATE REDUCTASE"/>
    <property type="match status" value="1"/>
</dbReference>
<dbReference type="EMBL" id="WJNH01000002">
    <property type="protein sequence ID" value="MRG85251.1"/>
    <property type="molecule type" value="Genomic_DNA"/>
</dbReference>
<dbReference type="InterPro" id="IPR036010">
    <property type="entry name" value="2Fe-2S_ferredoxin-like_sf"/>
</dbReference>
<keyword evidence="11" id="KW-0411">Iron-sulfur</keyword>
<dbReference type="InterPro" id="IPR017896">
    <property type="entry name" value="4Fe4S_Fe-S-bd"/>
</dbReference>
<evidence type="ECO:0000256" key="11">
    <source>
        <dbReference type="ARBA" id="ARBA00023014"/>
    </source>
</evidence>
<dbReference type="RefSeq" id="WP_153727692.1">
    <property type="nucleotide sequence ID" value="NZ_WJNH01000002.1"/>
</dbReference>
<dbReference type="InterPro" id="IPR006657">
    <property type="entry name" value="MoPterin_dinucl-bd_dom"/>
</dbReference>
<dbReference type="Gene3D" id="2.20.25.90">
    <property type="entry name" value="ADC-like domains"/>
    <property type="match status" value="1"/>
</dbReference>
<comment type="similarity">
    <text evidence="3">In the C-terminal section; belongs to the prokaryotic molybdopterin-containing oxidoreductase family.</text>
</comment>
<evidence type="ECO:0000259" key="16">
    <source>
        <dbReference type="PROSITE" id="PS51669"/>
    </source>
</evidence>
<dbReference type="PROSITE" id="PS51839">
    <property type="entry name" value="4FE4S_HC3"/>
    <property type="match status" value="1"/>
</dbReference>
<dbReference type="PANTHER" id="PTHR43105:SF14">
    <property type="entry name" value="FORMATE DEHYDROGENASE H"/>
    <property type="match status" value="1"/>
</dbReference>